<evidence type="ECO:0000256" key="2">
    <source>
        <dbReference type="ARBA" id="ARBA00022448"/>
    </source>
</evidence>
<dbReference type="Pfam" id="PF12783">
    <property type="entry name" value="Sec7-like_HUS"/>
    <property type="match status" value="1"/>
</dbReference>
<dbReference type="OrthoDB" id="294853at2759"/>
<dbReference type="InterPro" id="IPR016024">
    <property type="entry name" value="ARM-type_fold"/>
</dbReference>
<organism evidence="8 9">
    <name type="scientific">Penicillium cosmopolitanum</name>
    <dbReference type="NCBI Taxonomy" id="1131564"/>
    <lineage>
        <taxon>Eukaryota</taxon>
        <taxon>Fungi</taxon>
        <taxon>Dikarya</taxon>
        <taxon>Ascomycota</taxon>
        <taxon>Pezizomycotina</taxon>
        <taxon>Eurotiomycetes</taxon>
        <taxon>Eurotiomycetidae</taxon>
        <taxon>Eurotiales</taxon>
        <taxon>Aspergillaceae</taxon>
        <taxon>Penicillium</taxon>
    </lineage>
</organism>
<name>A0A9X0B4R2_9EURO</name>
<protein>
    <recommendedName>
        <fullName evidence="10">Endosomal peripheral membrane protein</fullName>
    </recommendedName>
</protein>
<dbReference type="InterPro" id="IPR032817">
    <property type="entry name" value="Mon2_C"/>
</dbReference>
<comment type="similarity">
    <text evidence="1">Belongs to the MON2 family.</text>
</comment>
<gene>
    <name evidence="8" type="ORF">N7509_010552</name>
</gene>
<evidence type="ECO:0000313" key="9">
    <source>
        <dbReference type="Proteomes" id="UP001147747"/>
    </source>
</evidence>
<dbReference type="InterPro" id="IPR032691">
    <property type="entry name" value="Mon2/Sec7/BIG1-like_HUS"/>
</dbReference>
<evidence type="ECO:0000313" key="8">
    <source>
        <dbReference type="EMBL" id="KAJ5388011.1"/>
    </source>
</evidence>
<feature type="compositionally biased region" description="Polar residues" evidence="4">
    <location>
        <begin position="778"/>
        <end position="801"/>
    </location>
</feature>
<feature type="region of interest" description="Disordered" evidence="4">
    <location>
        <begin position="601"/>
        <end position="650"/>
    </location>
</feature>
<evidence type="ECO:0000256" key="1">
    <source>
        <dbReference type="ARBA" id="ARBA00008144"/>
    </source>
</evidence>
<proteinExistence type="inferred from homology"/>
<comment type="caution">
    <text evidence="8">The sequence shown here is derived from an EMBL/GenBank/DDBJ whole genome shotgun (WGS) entry which is preliminary data.</text>
</comment>
<dbReference type="EMBL" id="JAPZBU010000009">
    <property type="protein sequence ID" value="KAJ5388011.1"/>
    <property type="molecule type" value="Genomic_DNA"/>
</dbReference>
<reference evidence="8" key="2">
    <citation type="journal article" date="2023" name="IMA Fungus">
        <title>Comparative genomic study of the Penicillium genus elucidates a diverse pangenome and 15 lateral gene transfer events.</title>
        <authorList>
            <person name="Petersen C."/>
            <person name="Sorensen T."/>
            <person name="Nielsen M.R."/>
            <person name="Sondergaard T.E."/>
            <person name="Sorensen J.L."/>
            <person name="Fitzpatrick D.A."/>
            <person name="Frisvad J.C."/>
            <person name="Nielsen K.L."/>
        </authorList>
    </citation>
    <scope>NUCLEOTIDE SEQUENCE</scope>
    <source>
        <strain evidence="8">IBT 29677</strain>
    </source>
</reference>
<feature type="domain" description="Mon2/Sec7/BIG1-like HUS" evidence="5">
    <location>
        <begin position="200"/>
        <end position="354"/>
    </location>
</feature>
<dbReference type="GO" id="GO:0015031">
    <property type="term" value="P:protein transport"/>
    <property type="evidence" value="ECO:0007669"/>
    <property type="project" value="UniProtKB-KW"/>
</dbReference>
<dbReference type="PANTHER" id="PTHR10663">
    <property type="entry name" value="GUANYL-NUCLEOTIDE EXCHANGE FACTOR"/>
    <property type="match status" value="1"/>
</dbReference>
<feature type="domain" description="Mon2 C-terminal" evidence="6">
    <location>
        <begin position="1006"/>
        <end position="1126"/>
    </location>
</feature>
<evidence type="ECO:0008006" key="10">
    <source>
        <dbReference type="Google" id="ProtNLM"/>
    </source>
</evidence>
<dbReference type="GeneID" id="81374169"/>
<sequence>MSSQFLQTELANLIQESRRKNADLRNAAEQSLNELKALPSTSEAQISADLVRKPTFVEPFIIACHTRHAKLAGIGVICLQRLIASKSLPSHRLKDVLAGLKETTSLSLDIQLKILQSLPSLLQYYSNDLSGELLASTLEICATLQASKTIAVSSTAAATLQQLVVSTFERVSSEDRLPDDAKTTTHVSVDGQSVDVAQFAYDALLVLDDLCRIIDGEQLQFLRTKTLSSAFVLELIESIILNSGRLFVSHPELSQVLRVRLMPLTVRYLSERHSFSETVRVARILLVLLKRHMSLLPAECEMAFGLLTHLLEPDGTAPWKRVLCMEVFRGLYSEPGVVRQIYSLYDGEEGRKNVLRDHMASLVKLASEKPSLIGVSNQSTIPLRPDHSRSATDDQIALETGGVTGVIGSSVPQTETKVPGISTQWSLVRTPYIELLDKSDPPFPPETYIYSLVLNCISSFAEGLAKFILPLTVPDLKQKRKNRLANQEQGPDSARSSQDLQAHELGRIKPSSSLKKSTAPINPLDLQSHVQYSAIRTCADIVENCWPAVLATCSTFLRASLDDEFYHNLVRAFQKLAHVAGLLRLSVPRDAFLTTLGKAAMPASTGGSKAQTLVNPSASASQSPDTSKNKRKSSDIPRINPLPSDPSAGAAAQSVPVALSTRNLLCLRALLNLGIALGPTLDQQAWSILLETLQYTGLVIGASSTMVKSTTSGETTVVSGNDVPTANLGTEVIAVQAASAKLFESTGDYPSASFREILLALLNLSTFTEQESQKESAQEVSETPNSPQSSRRPGALNQNARRVSHTVGKSRMQDEELNFVLEKGNDLARSNLERLSSLDEEDNIAWQLLTQSLISTSTNVAVNPSLRLQASGILNSLVFLTMKPGEVDDEKARNEVQTRNLQTLKDQVFSLYSSDTVSSKSLPITVTEIHEQCLEILQNILEQYAETFVDGWSLIFDLITGVFQGIAKVEGGDKLITPTERRASGLPAGPRLVRAAYKSLHLVASDFLSLLPATCLLSLVNSLSSFASQTQDFNISLTTTSFFWNVSDFLQGQIEKFCIESHVDASVSEEELGKLTCDSDPSVSRNSLWLLLLLRIVDITTDPRSEIRNSAIHTLLRIFDAYGQQLPRRHGAYPKSKQGGDTDDLKSKVATTVVMINGVSNLITSFFDTIVSDEEFDQSWKRLLKYLQALIDMRILEFSDATFVSLSSILVCVQPSTGISKEALRCAWDLWANGHPAADEAALDLDKPNQDAALAYIQSFQQIYRLYKDSLTTEQIEKVLQHLRLLVWNSVSPPYSPDLDRPSAVQDLVINCLKKLCSEKEESQAAILLSLADLSDSVLTKWSLGDDSRKPTFVAFSKSIIDLVCWYIADFGIKQDIFTNGALATSLEHLGALITQKYRWQGKDREPFLWQKAVTTTLNVLEAAVPYIEKRYPEASEKNVAHFWQCIVDITHGIVSARGFQTQQLANARILSDEAFDIAAFTRLKTLVLPSLGASVIPETVRRDFACALFHSSFIYPPQRFDLPSCPIEQEPLKDFYKIRDGRTFDPPPTLRPRIAYVLMDTFFELATSAVSKDAAAAPSPQTLLARSISPYLLLRCAIAIKCYIADQPLRGLMPQPTPARRELLHLLVHAVQLRSEPSAIPDPPSIKTVTVAAGKNDDSSLHHRKHLEWLYPLVAKAIQVAGKERDDGQVLEALGKVLHEIGRFE</sequence>
<keyword evidence="9" id="KW-1185">Reference proteome</keyword>
<feature type="compositionally biased region" description="Polar residues" evidence="4">
    <location>
        <begin position="484"/>
        <end position="500"/>
    </location>
</feature>
<dbReference type="RefSeq" id="XP_056485809.1">
    <property type="nucleotide sequence ID" value="XM_056635189.1"/>
</dbReference>
<feature type="domain" description="Mon2/Sec7/BIG1-like dimerisation and cyclophilin-binding" evidence="7">
    <location>
        <begin position="4"/>
        <end position="175"/>
    </location>
</feature>
<evidence type="ECO:0000256" key="3">
    <source>
        <dbReference type="ARBA" id="ARBA00022927"/>
    </source>
</evidence>
<evidence type="ECO:0000259" key="6">
    <source>
        <dbReference type="Pfam" id="PF16206"/>
    </source>
</evidence>
<feature type="compositionally biased region" description="Polar residues" evidence="4">
    <location>
        <begin position="605"/>
        <end position="626"/>
    </location>
</feature>
<dbReference type="GO" id="GO:0005794">
    <property type="term" value="C:Golgi apparatus"/>
    <property type="evidence" value="ECO:0007669"/>
    <property type="project" value="UniProtKB-ARBA"/>
</dbReference>
<keyword evidence="3" id="KW-0653">Protein transport</keyword>
<feature type="region of interest" description="Disordered" evidence="4">
    <location>
        <begin position="772"/>
        <end position="809"/>
    </location>
</feature>
<feature type="region of interest" description="Disordered" evidence="4">
    <location>
        <begin position="480"/>
        <end position="500"/>
    </location>
</feature>
<evidence type="ECO:0000259" key="5">
    <source>
        <dbReference type="Pfam" id="PF12783"/>
    </source>
</evidence>
<dbReference type="Pfam" id="PF16213">
    <property type="entry name" value="DCB"/>
    <property type="match status" value="1"/>
</dbReference>
<dbReference type="PANTHER" id="PTHR10663:SF333">
    <property type="entry name" value="PROTEIN MON2 HOMOLOG"/>
    <property type="match status" value="1"/>
</dbReference>
<evidence type="ECO:0000259" key="7">
    <source>
        <dbReference type="Pfam" id="PF16213"/>
    </source>
</evidence>
<dbReference type="SUPFAM" id="SSF48371">
    <property type="entry name" value="ARM repeat"/>
    <property type="match status" value="1"/>
</dbReference>
<evidence type="ECO:0000256" key="4">
    <source>
        <dbReference type="SAM" id="MobiDB-lite"/>
    </source>
</evidence>
<reference evidence="8" key="1">
    <citation type="submission" date="2022-12" db="EMBL/GenBank/DDBJ databases">
        <authorList>
            <person name="Petersen C."/>
        </authorList>
    </citation>
    <scope>NUCLEOTIDE SEQUENCE</scope>
    <source>
        <strain evidence="8">IBT 29677</strain>
    </source>
</reference>
<keyword evidence="2" id="KW-0813">Transport</keyword>
<dbReference type="InterPro" id="IPR032629">
    <property type="entry name" value="DCB_dom"/>
</dbReference>
<dbReference type="Pfam" id="PF16206">
    <property type="entry name" value="Mon2_C"/>
    <property type="match status" value="1"/>
</dbReference>
<accession>A0A9X0B4R2</accession>
<dbReference type="Proteomes" id="UP001147747">
    <property type="component" value="Unassembled WGS sequence"/>
</dbReference>